<dbReference type="Proteomes" id="UP000251241">
    <property type="component" value="Unassembled WGS sequence"/>
</dbReference>
<evidence type="ECO:0000313" key="1">
    <source>
        <dbReference type="EMBL" id="SPZ85544.1"/>
    </source>
</evidence>
<organism evidence="1 2">
    <name type="scientific">Sphingobacterium multivorum</name>
    <dbReference type="NCBI Taxonomy" id="28454"/>
    <lineage>
        <taxon>Bacteria</taxon>
        <taxon>Pseudomonadati</taxon>
        <taxon>Bacteroidota</taxon>
        <taxon>Sphingobacteriia</taxon>
        <taxon>Sphingobacteriales</taxon>
        <taxon>Sphingobacteriaceae</taxon>
        <taxon>Sphingobacterium</taxon>
    </lineage>
</organism>
<proteinExistence type="predicted"/>
<reference evidence="1 2" key="1">
    <citation type="submission" date="2018-06" db="EMBL/GenBank/DDBJ databases">
        <authorList>
            <consortium name="Pathogen Informatics"/>
            <person name="Doyle S."/>
        </authorList>
    </citation>
    <scope>NUCLEOTIDE SEQUENCE [LARGE SCALE GENOMIC DNA]</scope>
    <source>
        <strain evidence="1 2">NCTC11343</strain>
    </source>
</reference>
<protein>
    <submittedName>
        <fullName evidence="1">Uncharacterized protein</fullName>
    </submittedName>
</protein>
<dbReference type="AlphaFoldDB" id="A0A2X2IW54"/>
<evidence type="ECO:0000313" key="2">
    <source>
        <dbReference type="Proteomes" id="UP000251241"/>
    </source>
</evidence>
<accession>A0A2X2IW54</accession>
<name>A0A2X2IW54_SPHMU</name>
<sequence length="29" mass="3259">MGGEGKTMFEKLTTPFFTKNKTKANQPLL</sequence>
<gene>
    <name evidence="1" type="ORF">NCTC11343_02106</name>
</gene>
<dbReference type="EMBL" id="UAUU01000008">
    <property type="protein sequence ID" value="SPZ85544.1"/>
    <property type="molecule type" value="Genomic_DNA"/>
</dbReference>